<evidence type="ECO:0000256" key="2">
    <source>
        <dbReference type="ARBA" id="ARBA00022723"/>
    </source>
</evidence>
<dbReference type="PANTHER" id="PTHR20854:SF4">
    <property type="entry name" value="INOSITOL-1-MONOPHOSPHATASE-RELATED"/>
    <property type="match status" value="1"/>
</dbReference>
<feature type="binding site" evidence="5">
    <location>
        <position position="92"/>
    </location>
    <ligand>
        <name>Mg(2+)</name>
        <dbReference type="ChEBI" id="CHEBI:18420"/>
        <label>1</label>
        <note>catalytic</note>
    </ligand>
</feature>
<dbReference type="GO" id="GO:0046872">
    <property type="term" value="F:metal ion binding"/>
    <property type="evidence" value="ECO:0007669"/>
    <property type="project" value="UniProtKB-KW"/>
</dbReference>
<feature type="binding site" evidence="5">
    <location>
        <position position="90"/>
    </location>
    <ligand>
        <name>Mg(2+)</name>
        <dbReference type="ChEBI" id="CHEBI:18420"/>
        <label>2</label>
    </ligand>
</feature>
<accession>A0A840HVS6</accession>
<evidence type="ECO:0000313" key="6">
    <source>
        <dbReference type="EMBL" id="MBB4641638.1"/>
    </source>
</evidence>
<dbReference type="Gene3D" id="3.40.190.80">
    <property type="match status" value="1"/>
</dbReference>
<dbReference type="PROSITE" id="PS00629">
    <property type="entry name" value="IMP_1"/>
    <property type="match status" value="1"/>
</dbReference>
<dbReference type="GO" id="GO:0008934">
    <property type="term" value="F:inositol monophosphate 1-phosphatase activity"/>
    <property type="evidence" value="ECO:0007669"/>
    <property type="project" value="TreeGrafter"/>
</dbReference>
<gene>
    <name evidence="6" type="ORF">HNQ99_001947</name>
</gene>
<dbReference type="GO" id="GO:0006020">
    <property type="term" value="P:inositol metabolic process"/>
    <property type="evidence" value="ECO:0007669"/>
    <property type="project" value="TreeGrafter"/>
</dbReference>
<evidence type="ECO:0000256" key="5">
    <source>
        <dbReference type="PIRSR" id="PIRSR600760-2"/>
    </source>
</evidence>
<dbReference type="InterPro" id="IPR020583">
    <property type="entry name" value="Inositol_monoP_metal-BS"/>
</dbReference>
<evidence type="ECO:0000256" key="3">
    <source>
        <dbReference type="ARBA" id="ARBA00022801"/>
    </source>
</evidence>
<dbReference type="InterPro" id="IPR000760">
    <property type="entry name" value="Inositol_monophosphatase-like"/>
</dbReference>
<keyword evidence="7" id="KW-1185">Reference proteome</keyword>
<name>A0A840HVS6_9SPHN</name>
<reference evidence="6 7" key="1">
    <citation type="submission" date="2020-08" db="EMBL/GenBank/DDBJ databases">
        <title>Genomic Encyclopedia of Type Strains, Phase IV (KMG-IV): sequencing the most valuable type-strain genomes for metagenomic binning, comparative biology and taxonomic classification.</title>
        <authorList>
            <person name="Goeker M."/>
        </authorList>
    </citation>
    <scope>NUCLEOTIDE SEQUENCE [LARGE SCALE GENOMIC DNA]</scope>
    <source>
        <strain evidence="6 7">DSM 7465</strain>
    </source>
</reference>
<dbReference type="GO" id="GO:0007165">
    <property type="term" value="P:signal transduction"/>
    <property type="evidence" value="ECO:0007669"/>
    <property type="project" value="TreeGrafter"/>
</dbReference>
<protein>
    <submittedName>
        <fullName evidence="6">Fructose-1,6-bisphosphatase/inositol monophosphatase family enzyme</fullName>
    </submittedName>
</protein>
<evidence type="ECO:0000313" key="7">
    <source>
        <dbReference type="Proteomes" id="UP000575068"/>
    </source>
</evidence>
<sequence length="264" mass="28482">MHELHGPVAALMRQVATDIVMPRFRNLADHQVEEKGPDDFVTIADKESEVRLSEGLSQILPEAGVIGEEACAADPTVLETAGNGLNWIIDPIDGTGNFSAGHPPFGIMVALVNDGQILAGWILDPIRQRMCHGALGKGAFVNEVATKARPSGAELPIAALATYYMTPQQRADMMVRSEGKFETVEIPRCAAEQYPRIVLGENDLTVFERSLPWDHASGAIFLNEAGGKLCRTDGTPYVVGDDRRGLLGAASPHLWDEAARVLFG</sequence>
<feature type="binding site" evidence="5">
    <location>
        <position position="93"/>
    </location>
    <ligand>
        <name>Mg(2+)</name>
        <dbReference type="ChEBI" id="CHEBI:18420"/>
        <label>2</label>
    </ligand>
</feature>
<keyword evidence="4 5" id="KW-0460">Magnesium</keyword>
<dbReference type="Pfam" id="PF00459">
    <property type="entry name" value="Inositol_P"/>
    <property type="match status" value="1"/>
</dbReference>
<feature type="binding site" evidence="5">
    <location>
        <position position="214"/>
    </location>
    <ligand>
        <name>Mg(2+)</name>
        <dbReference type="ChEBI" id="CHEBI:18420"/>
        <label>1</label>
        <note>catalytic</note>
    </ligand>
</feature>
<organism evidence="6 7">
    <name type="scientific">Rhizorhapis suberifaciens</name>
    <name type="common">corky root of lettuce</name>
    <dbReference type="NCBI Taxonomy" id="13656"/>
    <lineage>
        <taxon>Bacteria</taxon>
        <taxon>Pseudomonadati</taxon>
        <taxon>Pseudomonadota</taxon>
        <taxon>Alphaproteobacteria</taxon>
        <taxon>Sphingomonadales</taxon>
        <taxon>Sphingomonadaceae</taxon>
        <taxon>Rhizorhapis</taxon>
    </lineage>
</organism>
<dbReference type="Proteomes" id="UP000575068">
    <property type="component" value="Unassembled WGS sequence"/>
</dbReference>
<dbReference type="SUPFAM" id="SSF56655">
    <property type="entry name" value="Carbohydrate phosphatase"/>
    <property type="match status" value="1"/>
</dbReference>
<comment type="cofactor">
    <cofactor evidence="5">
        <name>Mg(2+)</name>
        <dbReference type="ChEBI" id="CHEBI:18420"/>
    </cofactor>
</comment>
<feature type="binding site" evidence="5">
    <location>
        <position position="68"/>
    </location>
    <ligand>
        <name>Mg(2+)</name>
        <dbReference type="ChEBI" id="CHEBI:18420"/>
        <label>1</label>
        <note>catalytic</note>
    </ligand>
</feature>
<comment type="caution">
    <text evidence="6">The sequence shown here is derived from an EMBL/GenBank/DDBJ whole genome shotgun (WGS) entry which is preliminary data.</text>
</comment>
<dbReference type="PANTHER" id="PTHR20854">
    <property type="entry name" value="INOSITOL MONOPHOSPHATASE"/>
    <property type="match status" value="1"/>
</dbReference>
<keyword evidence="3" id="KW-0378">Hydrolase</keyword>
<dbReference type="AlphaFoldDB" id="A0A840HVS6"/>
<dbReference type="RefSeq" id="WP_184475426.1">
    <property type="nucleotide sequence ID" value="NZ_JACHOV010000006.1"/>
</dbReference>
<dbReference type="PRINTS" id="PR00377">
    <property type="entry name" value="IMPHPHTASES"/>
</dbReference>
<evidence type="ECO:0000256" key="4">
    <source>
        <dbReference type="ARBA" id="ARBA00022842"/>
    </source>
</evidence>
<keyword evidence="2 5" id="KW-0479">Metal-binding</keyword>
<evidence type="ECO:0000256" key="1">
    <source>
        <dbReference type="ARBA" id="ARBA00009759"/>
    </source>
</evidence>
<proteinExistence type="inferred from homology"/>
<comment type="similarity">
    <text evidence="1">Belongs to the inositol monophosphatase superfamily.</text>
</comment>
<dbReference type="Gene3D" id="3.30.540.10">
    <property type="entry name" value="Fructose-1,6-Bisphosphatase, subunit A, domain 1"/>
    <property type="match status" value="1"/>
</dbReference>
<dbReference type="EMBL" id="JACHOV010000006">
    <property type="protein sequence ID" value="MBB4641638.1"/>
    <property type="molecule type" value="Genomic_DNA"/>
</dbReference>